<accession>A0ABY2X8X7</accession>
<evidence type="ECO:0000256" key="10">
    <source>
        <dbReference type="ARBA" id="ARBA00023112"/>
    </source>
</evidence>
<comment type="caution">
    <text evidence="14">The sequence shown here is derived from an EMBL/GenBank/DDBJ whole genome shotgun (WGS) entry which is preliminary data.</text>
</comment>
<organism evidence="14 15">
    <name type="scientific">Arenibacterium halophilum</name>
    <dbReference type="NCBI Taxonomy" id="2583821"/>
    <lineage>
        <taxon>Bacteria</taxon>
        <taxon>Pseudomonadati</taxon>
        <taxon>Pseudomonadota</taxon>
        <taxon>Alphaproteobacteria</taxon>
        <taxon>Rhodobacterales</taxon>
        <taxon>Paracoccaceae</taxon>
        <taxon>Arenibacterium</taxon>
    </lineage>
</organism>
<feature type="transmembrane region" description="Helical" evidence="13">
    <location>
        <begin position="95"/>
        <end position="118"/>
    </location>
</feature>
<proteinExistence type="inferred from homology"/>
<evidence type="ECO:0000313" key="15">
    <source>
        <dbReference type="Proteomes" id="UP001191082"/>
    </source>
</evidence>
<evidence type="ECO:0000256" key="5">
    <source>
        <dbReference type="ARBA" id="ARBA00022475"/>
    </source>
</evidence>
<keyword evidence="10" id="KW-0921">Nickel transport</keyword>
<feature type="transmembrane region" description="Helical" evidence="13">
    <location>
        <begin position="275"/>
        <end position="293"/>
    </location>
</feature>
<evidence type="ECO:0000256" key="2">
    <source>
        <dbReference type="ARBA" id="ARBA00004651"/>
    </source>
</evidence>
<sequence>MSRRVIGLACLGLLAALVAVWLAGGFDAVARFAAAEQREFQNTLARVLRELRAGTAGALAGLLVVSFAYGFFHAVGPGHGKVLVGGYGLARDVPVARLAAMAALSSAGQAVTAIALVHGGLALFQLTRERMVGIAEDALAPLSYAAIAAIGAWLAFRGARRIWRARPHHDHHHHGTCDSCGHSHGPSVEDIRATRGWRDMAILVAGIAMRPCTGAVFVLLITWQMGIAGAGIAAAFAMAAGTALVTVLVALAAAGLRGGMLTGLAGSETARRAGALIEVSAGLAIGTLALAMLL</sequence>
<keyword evidence="15" id="KW-1185">Reference proteome</keyword>
<gene>
    <name evidence="14" type="ORF">FGK64_08510</name>
</gene>
<evidence type="ECO:0000256" key="4">
    <source>
        <dbReference type="ARBA" id="ARBA00022448"/>
    </source>
</evidence>
<evidence type="ECO:0000256" key="7">
    <source>
        <dbReference type="ARBA" id="ARBA00022692"/>
    </source>
</evidence>
<dbReference type="Pfam" id="PF03824">
    <property type="entry name" value="NicO"/>
    <property type="match status" value="1"/>
</dbReference>
<feature type="transmembrane region" description="Helical" evidence="13">
    <location>
        <begin position="138"/>
        <end position="156"/>
    </location>
</feature>
<keyword evidence="6" id="KW-0533">Nickel</keyword>
<feature type="transmembrane region" description="Helical" evidence="13">
    <location>
        <begin position="200"/>
        <end position="221"/>
    </location>
</feature>
<evidence type="ECO:0000256" key="9">
    <source>
        <dbReference type="ARBA" id="ARBA00023065"/>
    </source>
</evidence>
<dbReference type="RefSeq" id="WP_138863392.1">
    <property type="nucleotide sequence ID" value="NZ_VCPC01000002.1"/>
</dbReference>
<dbReference type="PANTHER" id="PTHR40659:SF1">
    <property type="entry name" value="NICKEL_COBALT EFFLUX SYSTEM RCNA"/>
    <property type="match status" value="1"/>
</dbReference>
<comment type="function">
    <text evidence="1">Efflux system for nickel and cobalt.</text>
</comment>
<feature type="transmembrane region" description="Helical" evidence="13">
    <location>
        <begin position="51"/>
        <end position="75"/>
    </location>
</feature>
<keyword evidence="5" id="KW-1003">Cell membrane</keyword>
<keyword evidence="8 13" id="KW-1133">Transmembrane helix</keyword>
<keyword evidence="3" id="KW-0171">Cobalt transport</keyword>
<keyword evidence="11 13" id="KW-0472">Membrane</keyword>
<name>A0ABY2X8X7_9RHOB</name>
<evidence type="ECO:0000256" key="3">
    <source>
        <dbReference type="ARBA" id="ARBA00022426"/>
    </source>
</evidence>
<keyword evidence="9" id="KW-0406">Ion transport</keyword>
<comment type="subcellular location">
    <subcellularLocation>
        <location evidence="2 13">Cell membrane</location>
        <topology evidence="2 13">Multi-pass membrane protein</topology>
    </subcellularLocation>
</comment>
<evidence type="ECO:0000256" key="11">
    <source>
        <dbReference type="ARBA" id="ARBA00023136"/>
    </source>
</evidence>
<evidence type="ECO:0000256" key="13">
    <source>
        <dbReference type="RuleBase" id="RU362101"/>
    </source>
</evidence>
<comment type="similarity">
    <text evidence="13">Belongs to the NiCoT transporter (TC 2.A.52) family.</text>
</comment>
<dbReference type="InterPro" id="IPR011541">
    <property type="entry name" value="Ni/Co_transpt_high_affinity"/>
</dbReference>
<dbReference type="PANTHER" id="PTHR40659">
    <property type="entry name" value="NICKEL/COBALT EFFLUX SYSTEM RCNA"/>
    <property type="match status" value="1"/>
</dbReference>
<reference evidence="14 15" key="1">
    <citation type="submission" date="2019-05" db="EMBL/GenBank/DDBJ databases">
        <title>Marivita sp. nov. isolated from sea sediment.</title>
        <authorList>
            <person name="Kim W."/>
        </authorList>
    </citation>
    <scope>NUCLEOTIDE SEQUENCE [LARGE SCALE GENOMIC DNA]</scope>
    <source>
        <strain evidence="14 15">CAU 1492</strain>
    </source>
</reference>
<evidence type="ECO:0000313" key="14">
    <source>
        <dbReference type="EMBL" id="TMV12837.1"/>
    </source>
</evidence>
<evidence type="ECO:0000256" key="8">
    <source>
        <dbReference type="ARBA" id="ARBA00022989"/>
    </source>
</evidence>
<keyword evidence="7 13" id="KW-0812">Transmembrane</keyword>
<dbReference type="EMBL" id="VCPC01000002">
    <property type="protein sequence ID" value="TMV12837.1"/>
    <property type="molecule type" value="Genomic_DNA"/>
</dbReference>
<keyword evidence="12" id="KW-0170">Cobalt</keyword>
<feature type="transmembrane region" description="Helical" evidence="13">
    <location>
        <begin position="227"/>
        <end position="254"/>
    </location>
</feature>
<protein>
    <recommendedName>
        <fullName evidence="13">Nickel/cobalt efflux system</fullName>
    </recommendedName>
</protein>
<evidence type="ECO:0000256" key="6">
    <source>
        <dbReference type="ARBA" id="ARBA00022596"/>
    </source>
</evidence>
<dbReference type="Proteomes" id="UP001191082">
    <property type="component" value="Unassembled WGS sequence"/>
</dbReference>
<evidence type="ECO:0000256" key="1">
    <source>
        <dbReference type="ARBA" id="ARBA00002510"/>
    </source>
</evidence>
<dbReference type="InterPro" id="IPR051224">
    <property type="entry name" value="NiCoT_RcnA"/>
</dbReference>
<evidence type="ECO:0000256" key="12">
    <source>
        <dbReference type="ARBA" id="ARBA00023285"/>
    </source>
</evidence>
<keyword evidence="4 13" id="KW-0813">Transport</keyword>